<sequence>MAAPTSAATNHYQMLDIDTNATQRDISRAYRKLALQFHPDKGGDAETFKLIGKANDVVGDPKERAKYDHENGFGQQAAQGNAASAGGDDHGNDEAVAEEDEEAEYGGMTQHDEGLTEDDGSELDDASGSEYDPANGELDDEELWTKGYEHIDPEEEGGNYVVDMGDGEEVTVAEHNAVCSCFFEGVHKLIDP</sequence>
<comment type="caution">
    <text evidence="1">The sequence shown here is derived from an EMBL/GenBank/DDBJ whole genome shotgun (WGS) entry which is preliminary data.</text>
</comment>
<reference evidence="1" key="1">
    <citation type="submission" date="2023-07" db="EMBL/GenBank/DDBJ databases">
        <title>Black Yeasts Isolated from many extreme environments.</title>
        <authorList>
            <person name="Coleine C."/>
            <person name="Stajich J.E."/>
            <person name="Selbmann L."/>
        </authorList>
    </citation>
    <scope>NUCLEOTIDE SEQUENCE</scope>
    <source>
        <strain evidence="1">CCFEE 5714</strain>
    </source>
</reference>
<protein>
    <submittedName>
        <fullName evidence="1">Uncharacterized protein</fullName>
    </submittedName>
</protein>
<organism evidence="1 2">
    <name type="scientific">Vermiconidia calcicola</name>
    <dbReference type="NCBI Taxonomy" id="1690605"/>
    <lineage>
        <taxon>Eukaryota</taxon>
        <taxon>Fungi</taxon>
        <taxon>Dikarya</taxon>
        <taxon>Ascomycota</taxon>
        <taxon>Pezizomycotina</taxon>
        <taxon>Dothideomycetes</taxon>
        <taxon>Dothideomycetidae</taxon>
        <taxon>Mycosphaerellales</taxon>
        <taxon>Extremaceae</taxon>
        <taxon>Vermiconidia</taxon>
    </lineage>
</organism>
<evidence type="ECO:0000313" key="2">
    <source>
        <dbReference type="Proteomes" id="UP001281147"/>
    </source>
</evidence>
<keyword evidence="2" id="KW-1185">Reference proteome</keyword>
<gene>
    <name evidence="1" type="ORF">LTR37_011138</name>
</gene>
<dbReference type="Proteomes" id="UP001281147">
    <property type="component" value="Unassembled WGS sequence"/>
</dbReference>
<name>A0ACC3N3G7_9PEZI</name>
<accession>A0ACC3N3G7</accession>
<dbReference type="EMBL" id="JAUTXU010000096">
    <property type="protein sequence ID" value="KAK3708974.1"/>
    <property type="molecule type" value="Genomic_DNA"/>
</dbReference>
<proteinExistence type="predicted"/>
<evidence type="ECO:0000313" key="1">
    <source>
        <dbReference type="EMBL" id="KAK3708974.1"/>
    </source>
</evidence>